<proteinExistence type="predicted"/>
<dbReference type="AlphaFoldDB" id="A0A4U0GUB0"/>
<dbReference type="OrthoDB" id="637707at2"/>
<evidence type="ECO:0000313" key="1">
    <source>
        <dbReference type="EMBL" id="TJY62655.1"/>
    </source>
</evidence>
<organism evidence="1 2">
    <name type="scientific">Sphingobacterium alkalisoli</name>
    <dbReference type="NCBI Taxonomy" id="1874115"/>
    <lineage>
        <taxon>Bacteria</taxon>
        <taxon>Pseudomonadati</taxon>
        <taxon>Bacteroidota</taxon>
        <taxon>Sphingobacteriia</taxon>
        <taxon>Sphingobacteriales</taxon>
        <taxon>Sphingobacteriaceae</taxon>
        <taxon>Sphingobacterium</taxon>
    </lineage>
</organism>
<accession>A0A4U0GUB0</accession>
<dbReference type="Proteomes" id="UP000309872">
    <property type="component" value="Unassembled WGS sequence"/>
</dbReference>
<dbReference type="InterPro" id="IPR025345">
    <property type="entry name" value="DUF4249"/>
</dbReference>
<sequence>MRITRMLPRLTKWPFLALFLRLRGILNFKKMTRSIYLLISVFVAFVSVSCEEIIEVNLNEGDPKYVIEADLTTLSSDQFIRVTQTVPFSADIPSKSIEHALVSVSDSRGQVFNFTYQGEGYYSFKNLKLQENVVYDLSVRIDNELFEATSRLEDFVAVDSLGVIEERIFNEPYYFVLLKFNDPIDIPNYYRYSTSVNGSTFKFSSVFNDKFNDGLFVSHEITNSDNSLAIGDSVIVRRQCISKDVYDYWNEVQFANPGNAAPSNPKSNISNGAFGYFSVTAAKEYGVRIEML</sequence>
<reference evidence="1 2" key="1">
    <citation type="submission" date="2019-04" db="EMBL/GenBank/DDBJ databases">
        <title>Sphingobacterium olei sp. nov., isolated from oil-contaminated soil.</title>
        <authorList>
            <person name="Liu B."/>
        </authorList>
    </citation>
    <scope>NUCLEOTIDE SEQUENCE [LARGE SCALE GENOMIC DNA]</scope>
    <source>
        <strain evidence="1 2">Y3L14</strain>
    </source>
</reference>
<keyword evidence="2" id="KW-1185">Reference proteome</keyword>
<protein>
    <submittedName>
        <fullName evidence="1">DUF4249 domain-containing protein</fullName>
    </submittedName>
</protein>
<evidence type="ECO:0000313" key="2">
    <source>
        <dbReference type="Proteomes" id="UP000309872"/>
    </source>
</evidence>
<dbReference type="Pfam" id="PF14054">
    <property type="entry name" value="DUF4249"/>
    <property type="match status" value="1"/>
</dbReference>
<dbReference type="EMBL" id="SUKA01000007">
    <property type="protein sequence ID" value="TJY62655.1"/>
    <property type="molecule type" value="Genomic_DNA"/>
</dbReference>
<comment type="caution">
    <text evidence="1">The sequence shown here is derived from an EMBL/GenBank/DDBJ whole genome shotgun (WGS) entry which is preliminary data.</text>
</comment>
<gene>
    <name evidence="1" type="ORF">FAZ19_19480</name>
</gene>
<name>A0A4U0GUB0_9SPHI</name>